<feature type="region of interest" description="Disordered" evidence="1">
    <location>
        <begin position="1"/>
        <end position="22"/>
    </location>
</feature>
<reference evidence="2" key="1">
    <citation type="submission" date="2022-07" db="EMBL/GenBank/DDBJ databases">
        <title>Chromosome-level genome of Muraenolepis orangiensis.</title>
        <authorList>
            <person name="Kim J."/>
        </authorList>
    </citation>
    <scope>NUCLEOTIDE SEQUENCE</scope>
    <source>
        <strain evidence="2">KU_S4_2022</strain>
        <tissue evidence="2">Muscle</tissue>
    </source>
</reference>
<gene>
    <name evidence="2" type="ORF">NHX12_024374</name>
</gene>
<dbReference type="AlphaFoldDB" id="A0A9Q0EN41"/>
<evidence type="ECO:0000256" key="1">
    <source>
        <dbReference type="SAM" id="MobiDB-lite"/>
    </source>
</evidence>
<feature type="compositionally biased region" description="Low complexity" evidence="1">
    <location>
        <begin position="115"/>
        <end position="132"/>
    </location>
</feature>
<dbReference type="Proteomes" id="UP001148018">
    <property type="component" value="Unassembled WGS sequence"/>
</dbReference>
<feature type="compositionally biased region" description="Polar residues" evidence="1">
    <location>
        <begin position="96"/>
        <end position="107"/>
    </location>
</feature>
<sequence length="148" mass="16089">MSIVVGVVSSRKSGGKASSRVDETPYYSHSVAKVPLINPRGAVPADGNSNGFPSIPRATIDRAPLPPTNLEMAPGNGRLGGVPRASSAATRPYNEPAQNRTTTNPYAQNRDPYEQNQATTNLYAQNQANNNQKRGYTNSHYMHDDERY</sequence>
<comment type="caution">
    <text evidence="2">The sequence shown here is derived from an EMBL/GenBank/DDBJ whole genome shotgun (WGS) entry which is preliminary data.</text>
</comment>
<name>A0A9Q0EN41_9TELE</name>
<feature type="compositionally biased region" description="Low complexity" evidence="1">
    <location>
        <begin position="1"/>
        <end position="18"/>
    </location>
</feature>
<dbReference type="EMBL" id="JANIIK010000040">
    <property type="protein sequence ID" value="KAJ3607322.1"/>
    <property type="molecule type" value="Genomic_DNA"/>
</dbReference>
<organism evidence="2 3">
    <name type="scientific">Muraenolepis orangiensis</name>
    <name type="common">Patagonian moray cod</name>
    <dbReference type="NCBI Taxonomy" id="630683"/>
    <lineage>
        <taxon>Eukaryota</taxon>
        <taxon>Metazoa</taxon>
        <taxon>Chordata</taxon>
        <taxon>Craniata</taxon>
        <taxon>Vertebrata</taxon>
        <taxon>Euteleostomi</taxon>
        <taxon>Actinopterygii</taxon>
        <taxon>Neopterygii</taxon>
        <taxon>Teleostei</taxon>
        <taxon>Neoteleostei</taxon>
        <taxon>Acanthomorphata</taxon>
        <taxon>Zeiogadaria</taxon>
        <taxon>Gadariae</taxon>
        <taxon>Gadiformes</taxon>
        <taxon>Muraenolepidoidei</taxon>
        <taxon>Muraenolepididae</taxon>
        <taxon>Muraenolepis</taxon>
    </lineage>
</organism>
<evidence type="ECO:0000313" key="3">
    <source>
        <dbReference type="Proteomes" id="UP001148018"/>
    </source>
</evidence>
<evidence type="ECO:0000313" key="2">
    <source>
        <dbReference type="EMBL" id="KAJ3607322.1"/>
    </source>
</evidence>
<keyword evidence="3" id="KW-1185">Reference proteome</keyword>
<feature type="region of interest" description="Disordered" evidence="1">
    <location>
        <begin position="38"/>
        <end position="148"/>
    </location>
</feature>
<accession>A0A9Q0EN41</accession>
<proteinExistence type="predicted"/>
<protein>
    <submittedName>
        <fullName evidence="2">Uncharacterized protein</fullName>
    </submittedName>
</protein>